<evidence type="ECO:0000313" key="2">
    <source>
        <dbReference type="EMBL" id="SHF29521.1"/>
    </source>
</evidence>
<feature type="transmembrane region" description="Helical" evidence="1">
    <location>
        <begin position="185"/>
        <end position="202"/>
    </location>
</feature>
<feature type="transmembrane region" description="Helical" evidence="1">
    <location>
        <begin position="208"/>
        <end position="229"/>
    </location>
</feature>
<dbReference type="EMBL" id="FQUP01000001">
    <property type="protein sequence ID" value="SHF29521.1"/>
    <property type="molecule type" value="Genomic_DNA"/>
</dbReference>
<name>A0A1M5AGW1_9HYPH</name>
<evidence type="ECO:0008006" key="4">
    <source>
        <dbReference type="Google" id="ProtNLM"/>
    </source>
</evidence>
<accession>A0A1M5AGW1</accession>
<dbReference type="InterPro" id="IPR025333">
    <property type="entry name" value="DUF4239"/>
</dbReference>
<keyword evidence="1" id="KW-0812">Transmembrane</keyword>
<dbReference type="STRING" id="1122133.SAMN02745157_2128"/>
<sequence>MFGLTDEMTIALITFGCLCAASLGALFTYERLPAHHLDDKTLDIVRIIANIFGLLSSLVLGLLVSSASGNFSDVEKAVRSYATDLILLDRSLRDLGPDAQPARGELLGYVSTVVAMRDVERPALPSENKSAEATLHDIRDKIAALKLTDPQIIAERDQAKADVDTLLRARWSLIDRTEGSVPRPLMIALIVWLAMTMASYGYRAPKNALVVTGFVLSSGLLAGAIYMVLDMGRPFDGPIQASSEPFVHALTELQR</sequence>
<dbReference type="Proteomes" id="UP000184485">
    <property type="component" value="Unassembled WGS sequence"/>
</dbReference>
<gene>
    <name evidence="2" type="ORF">SAMN02745157_2128</name>
</gene>
<feature type="transmembrane region" description="Helical" evidence="1">
    <location>
        <begin position="9"/>
        <end position="29"/>
    </location>
</feature>
<dbReference type="AlphaFoldDB" id="A0A1M5AGW1"/>
<keyword evidence="1" id="KW-0472">Membrane</keyword>
<evidence type="ECO:0000256" key="1">
    <source>
        <dbReference type="SAM" id="Phobius"/>
    </source>
</evidence>
<keyword evidence="3" id="KW-1185">Reference proteome</keyword>
<dbReference type="RefSeq" id="WP_175561791.1">
    <property type="nucleotide sequence ID" value="NZ_FQUP01000001.1"/>
</dbReference>
<evidence type="ECO:0000313" key="3">
    <source>
        <dbReference type="Proteomes" id="UP000184485"/>
    </source>
</evidence>
<dbReference type="Pfam" id="PF14023">
    <property type="entry name" value="Bestrophin-like"/>
    <property type="match status" value="1"/>
</dbReference>
<feature type="transmembrane region" description="Helical" evidence="1">
    <location>
        <begin position="44"/>
        <end position="64"/>
    </location>
</feature>
<organism evidence="2 3">
    <name type="scientific">Kaistia soli DSM 19436</name>
    <dbReference type="NCBI Taxonomy" id="1122133"/>
    <lineage>
        <taxon>Bacteria</taxon>
        <taxon>Pseudomonadati</taxon>
        <taxon>Pseudomonadota</taxon>
        <taxon>Alphaproteobacteria</taxon>
        <taxon>Hyphomicrobiales</taxon>
        <taxon>Kaistiaceae</taxon>
        <taxon>Kaistia</taxon>
    </lineage>
</organism>
<proteinExistence type="predicted"/>
<keyword evidence="1" id="KW-1133">Transmembrane helix</keyword>
<reference evidence="2 3" key="1">
    <citation type="submission" date="2016-11" db="EMBL/GenBank/DDBJ databases">
        <authorList>
            <person name="Jaros S."/>
            <person name="Januszkiewicz K."/>
            <person name="Wedrychowicz H."/>
        </authorList>
    </citation>
    <scope>NUCLEOTIDE SEQUENCE [LARGE SCALE GENOMIC DNA]</scope>
    <source>
        <strain evidence="2 3">DSM 19436</strain>
    </source>
</reference>
<protein>
    <recommendedName>
        <fullName evidence="4">DUF4239 domain-containing protein</fullName>
    </recommendedName>
</protein>